<dbReference type="Proteomes" id="UP000276133">
    <property type="component" value="Unassembled WGS sequence"/>
</dbReference>
<protein>
    <submittedName>
        <fullName evidence="1">Uncharacterized protein</fullName>
    </submittedName>
</protein>
<gene>
    <name evidence="1" type="ORF">BpHYR1_035217</name>
</gene>
<proteinExistence type="predicted"/>
<accession>A0A3M7T955</accession>
<evidence type="ECO:0000313" key="2">
    <source>
        <dbReference type="Proteomes" id="UP000276133"/>
    </source>
</evidence>
<reference evidence="1 2" key="1">
    <citation type="journal article" date="2018" name="Sci. Rep.">
        <title>Genomic signatures of local adaptation to the degree of environmental predictability in rotifers.</title>
        <authorList>
            <person name="Franch-Gras L."/>
            <person name="Hahn C."/>
            <person name="Garcia-Roger E.M."/>
            <person name="Carmona M.J."/>
            <person name="Serra M."/>
            <person name="Gomez A."/>
        </authorList>
    </citation>
    <scope>NUCLEOTIDE SEQUENCE [LARGE SCALE GENOMIC DNA]</scope>
    <source>
        <strain evidence="1">HYR1</strain>
    </source>
</reference>
<dbReference type="EMBL" id="REGN01000082">
    <property type="protein sequence ID" value="RNA44623.1"/>
    <property type="molecule type" value="Genomic_DNA"/>
</dbReference>
<organism evidence="1 2">
    <name type="scientific">Brachionus plicatilis</name>
    <name type="common">Marine rotifer</name>
    <name type="synonym">Brachionus muelleri</name>
    <dbReference type="NCBI Taxonomy" id="10195"/>
    <lineage>
        <taxon>Eukaryota</taxon>
        <taxon>Metazoa</taxon>
        <taxon>Spiralia</taxon>
        <taxon>Gnathifera</taxon>
        <taxon>Rotifera</taxon>
        <taxon>Eurotatoria</taxon>
        <taxon>Monogononta</taxon>
        <taxon>Pseudotrocha</taxon>
        <taxon>Ploima</taxon>
        <taxon>Brachionidae</taxon>
        <taxon>Brachionus</taxon>
    </lineage>
</organism>
<comment type="caution">
    <text evidence="1">The sequence shown here is derived from an EMBL/GenBank/DDBJ whole genome shotgun (WGS) entry which is preliminary data.</text>
</comment>
<keyword evidence="2" id="KW-1185">Reference proteome</keyword>
<dbReference type="AlphaFoldDB" id="A0A3M7T955"/>
<name>A0A3M7T955_BRAPC</name>
<evidence type="ECO:0000313" key="1">
    <source>
        <dbReference type="EMBL" id="RNA44623.1"/>
    </source>
</evidence>
<sequence>MNGERRTGPTGPVRAAVVFVKRIARRIAHQIAYFYVIVLDRLDVVDGGRFLEAGGRPFAELTLDFVDVVVFFVRVQLVDLVEVGVGERLVDYQKILICVRLGHAAMRRKWAALEAVFHFGQKVVPRRRIVRKRLFHLASSVCCLGVEAIESGRRFAIQNESSPRGTNNGQPARLISICLFREREEKKSKQKNMFEED</sequence>